<evidence type="ECO:0000259" key="1">
    <source>
        <dbReference type="SMART" id="SM00954"/>
    </source>
</evidence>
<dbReference type="AlphaFoldDB" id="A0A0K1REY4"/>
<dbReference type="KEGG" id="crie:AK829_10135"/>
<dbReference type="PANTHER" id="PTHR47837">
    <property type="entry name" value="GTP PYROPHOSPHOKINASE YJBM"/>
    <property type="match status" value="1"/>
</dbReference>
<name>A0A0K1REY4_9CORY</name>
<dbReference type="PATRIC" id="fig|156976.3.peg.2040"/>
<gene>
    <name evidence="2" type="ORF">AK829_10135</name>
</gene>
<dbReference type="Gene3D" id="3.30.460.10">
    <property type="entry name" value="Beta Polymerase, domain 2"/>
    <property type="match status" value="1"/>
</dbReference>
<dbReference type="STRING" id="156976.AK829_10135"/>
<feature type="domain" description="RelA/SpoT" evidence="1">
    <location>
        <begin position="49"/>
        <end position="162"/>
    </location>
</feature>
<dbReference type="EMBL" id="CP012342">
    <property type="protein sequence ID" value="AKV59995.1"/>
    <property type="molecule type" value="Genomic_DNA"/>
</dbReference>
<accession>A0A0K1REY4</accession>
<keyword evidence="3" id="KW-1185">Reference proteome</keyword>
<dbReference type="PANTHER" id="PTHR47837:SF1">
    <property type="entry name" value="GTP PYROPHOSPHOKINASE YJBM"/>
    <property type="match status" value="1"/>
</dbReference>
<dbReference type="InterPro" id="IPR007685">
    <property type="entry name" value="RelA_SpoT"/>
</dbReference>
<reference evidence="2 3" key="1">
    <citation type="submission" date="2015-08" db="EMBL/GenBank/DDBJ databases">
        <authorList>
            <person name="Babu N.S."/>
            <person name="Beckwith C.J."/>
            <person name="Beseler K.G."/>
            <person name="Brison A."/>
            <person name="Carone J.V."/>
            <person name="Caskin T.P."/>
            <person name="Diamond M."/>
            <person name="Durham M.E."/>
            <person name="Foxe J.M."/>
            <person name="Go M."/>
            <person name="Henderson B.A."/>
            <person name="Jones I.B."/>
            <person name="McGettigan J.A."/>
            <person name="Micheletti S.J."/>
            <person name="Nasrallah M.E."/>
            <person name="Ortiz D."/>
            <person name="Piller C.R."/>
            <person name="Privatt S.R."/>
            <person name="Schneider S.L."/>
            <person name="Sharp S."/>
            <person name="Smith T.C."/>
            <person name="Stanton J.D."/>
            <person name="Ullery H.E."/>
            <person name="Wilson R.J."/>
            <person name="Serrano M.G."/>
            <person name="Buck G."/>
            <person name="Lee V."/>
            <person name="Wang Y."/>
            <person name="Carvalho R."/>
            <person name="Voegtly L."/>
            <person name="Shi R."/>
            <person name="Duckworth R."/>
            <person name="Johnson A."/>
            <person name="Loviza R."/>
            <person name="Walstead R."/>
            <person name="Shah Z."/>
            <person name="Kiflezghi M."/>
            <person name="Wade K."/>
            <person name="Ball S.L."/>
            <person name="Bradley K.W."/>
            <person name="Asai D.J."/>
            <person name="Bowman C.A."/>
            <person name="Russell D.A."/>
            <person name="Pope W.H."/>
            <person name="Jacobs-Sera D."/>
            <person name="Hendrix R.W."/>
            <person name="Hatfull G.F."/>
        </authorList>
    </citation>
    <scope>NUCLEOTIDE SEQUENCE [LARGE SCALE GENOMIC DNA]</scope>
    <source>
        <strain evidence="2 3">PUDD_83A45</strain>
    </source>
</reference>
<dbReference type="SMART" id="SM00954">
    <property type="entry name" value="RelA_SpoT"/>
    <property type="match status" value="1"/>
</dbReference>
<dbReference type="CDD" id="cd05399">
    <property type="entry name" value="NT_Rel-Spo_like"/>
    <property type="match status" value="1"/>
</dbReference>
<protein>
    <recommendedName>
        <fullName evidence="1">RelA/SpoT domain-containing protein</fullName>
    </recommendedName>
</protein>
<dbReference type="GO" id="GO:0015969">
    <property type="term" value="P:guanosine tetraphosphate metabolic process"/>
    <property type="evidence" value="ECO:0007669"/>
    <property type="project" value="InterPro"/>
</dbReference>
<dbReference type="Pfam" id="PF04607">
    <property type="entry name" value="RelA_SpoT"/>
    <property type="match status" value="1"/>
</dbReference>
<proteinExistence type="predicted"/>
<evidence type="ECO:0000313" key="3">
    <source>
        <dbReference type="Proteomes" id="UP000060016"/>
    </source>
</evidence>
<dbReference type="Proteomes" id="UP000060016">
    <property type="component" value="Chromosome"/>
</dbReference>
<organism evidence="2 3">
    <name type="scientific">Corynebacterium riegelii</name>
    <dbReference type="NCBI Taxonomy" id="156976"/>
    <lineage>
        <taxon>Bacteria</taxon>
        <taxon>Bacillati</taxon>
        <taxon>Actinomycetota</taxon>
        <taxon>Actinomycetes</taxon>
        <taxon>Mycobacteriales</taxon>
        <taxon>Corynebacteriaceae</taxon>
        <taxon>Corynebacterium</taxon>
    </lineage>
</organism>
<evidence type="ECO:0000313" key="2">
    <source>
        <dbReference type="EMBL" id="AKV59995.1"/>
    </source>
</evidence>
<dbReference type="SUPFAM" id="SSF81301">
    <property type="entry name" value="Nucleotidyltransferase"/>
    <property type="match status" value="1"/>
</dbReference>
<dbReference type="InterPro" id="IPR052366">
    <property type="entry name" value="GTP_Pyrophosphokinase"/>
</dbReference>
<sequence length="237" mass="26437">MDEFLDFNSVFLSDLLQIAEETVSSFLLPLQLGTSAAVLPGSNTYVLSGRVKSTSSLLQKLRRMKTTPLSNIQDIAGFRFDCSLTLTEQTKVAEAFKNAFLLEGAKRVDVRDLREDSHSGYRAVHLHIRSDLGRAEMQIRSALQSKWANLYEEAADIYGRDIRYLHELGFSIPAGAEEITAELHELSALVKKVEDLVDEGQPELKAKVNALEADVYGILDRIHETLKESRIRAGGRS</sequence>
<dbReference type="InterPro" id="IPR043519">
    <property type="entry name" value="NT_sf"/>
</dbReference>